<keyword evidence="1 3" id="KW-0378">Hydrolase</keyword>
<gene>
    <name evidence="3" type="ORF">EAH77_09480</name>
</gene>
<dbReference type="GO" id="GO:0033388">
    <property type="term" value="P:putrescine biosynthetic process from arginine"/>
    <property type="evidence" value="ECO:0007669"/>
    <property type="project" value="TreeGrafter"/>
</dbReference>
<evidence type="ECO:0000259" key="2">
    <source>
        <dbReference type="PROSITE" id="PS50263"/>
    </source>
</evidence>
<dbReference type="InterPro" id="IPR050345">
    <property type="entry name" value="Aliph_Amidase/BUP"/>
</dbReference>
<dbReference type="CDD" id="cd07197">
    <property type="entry name" value="nitrilase"/>
    <property type="match status" value="1"/>
</dbReference>
<dbReference type="PANTHER" id="PTHR43674">
    <property type="entry name" value="NITRILASE C965.09-RELATED"/>
    <property type="match status" value="1"/>
</dbReference>
<dbReference type="Pfam" id="PF00795">
    <property type="entry name" value="CN_hydrolase"/>
    <property type="match status" value="1"/>
</dbReference>
<dbReference type="RefSeq" id="WP_140471986.1">
    <property type="nucleotide sequence ID" value="NZ_RCZD01000004.1"/>
</dbReference>
<evidence type="ECO:0000313" key="4">
    <source>
        <dbReference type="Proteomes" id="UP000317663"/>
    </source>
</evidence>
<dbReference type="InterPro" id="IPR036526">
    <property type="entry name" value="C-N_Hydrolase_sf"/>
</dbReference>
<dbReference type="GO" id="GO:0050126">
    <property type="term" value="F:N-carbamoylputrescine amidase activity"/>
    <property type="evidence" value="ECO:0007669"/>
    <property type="project" value="TreeGrafter"/>
</dbReference>
<dbReference type="EMBL" id="RCZD01000004">
    <property type="protein sequence ID" value="TPG62699.1"/>
    <property type="molecule type" value="Genomic_DNA"/>
</dbReference>
<dbReference type="InterPro" id="IPR003010">
    <property type="entry name" value="C-N_Hydrolase"/>
</dbReference>
<dbReference type="Gene3D" id="3.60.110.10">
    <property type="entry name" value="Carbon-nitrogen hydrolase"/>
    <property type="match status" value="1"/>
</dbReference>
<evidence type="ECO:0000256" key="1">
    <source>
        <dbReference type="ARBA" id="ARBA00022801"/>
    </source>
</evidence>
<proteinExistence type="predicted"/>
<keyword evidence="4" id="KW-1185">Reference proteome</keyword>
<dbReference type="SUPFAM" id="SSF56317">
    <property type="entry name" value="Carbon-nitrogen hydrolase"/>
    <property type="match status" value="1"/>
</dbReference>
<dbReference type="PANTHER" id="PTHR43674:SF2">
    <property type="entry name" value="BETA-UREIDOPROPIONASE"/>
    <property type="match status" value="1"/>
</dbReference>
<comment type="caution">
    <text evidence="3">The sequence shown here is derived from an EMBL/GenBank/DDBJ whole genome shotgun (WGS) entry which is preliminary data.</text>
</comment>
<feature type="domain" description="CN hydrolase" evidence="2">
    <location>
        <begin position="4"/>
        <end position="239"/>
    </location>
</feature>
<dbReference type="Proteomes" id="UP000317663">
    <property type="component" value="Unassembled WGS sequence"/>
</dbReference>
<dbReference type="AlphaFoldDB" id="A0A502GKP2"/>
<dbReference type="OrthoDB" id="9760188at2"/>
<dbReference type="PROSITE" id="PS50263">
    <property type="entry name" value="CN_HYDROLASE"/>
    <property type="match status" value="1"/>
</dbReference>
<sequence length="253" mass="27078">MNDMIIAAAQLRCAAGDIENNIQRHLQTAEQAALHNVDFLLFPELSLTGYEPQLADQLAITLQDPRLAGLRESAIKHQMTLVCGAPLRSSDADALYIGAIVFAPDGTLYSYTKQHLHGTEAAIFTAGQGGPLLQVQQHQIGLAICADILSDSHPQHAADCGATLYAAGVLISKKSYPLESAMLQRYAEKHRMVVMLANHCAPTGGWEPAGQSAIWDEAGRLIVVASTSDDALAIARKSDAGWLGEVQRLTLTA</sequence>
<organism evidence="3 4">
    <name type="scientific">Ewingella americana</name>
    <dbReference type="NCBI Taxonomy" id="41202"/>
    <lineage>
        <taxon>Bacteria</taxon>
        <taxon>Pseudomonadati</taxon>
        <taxon>Pseudomonadota</taxon>
        <taxon>Gammaproteobacteria</taxon>
        <taxon>Enterobacterales</taxon>
        <taxon>Yersiniaceae</taxon>
        <taxon>Ewingella</taxon>
    </lineage>
</organism>
<name>A0A502GKP2_9GAMM</name>
<protein>
    <submittedName>
        <fullName evidence="3">Carbon-nitrogen hydrolase family protein</fullName>
    </submittedName>
</protein>
<evidence type="ECO:0000313" key="3">
    <source>
        <dbReference type="EMBL" id="TPG62699.1"/>
    </source>
</evidence>
<accession>A0A502GKP2</accession>
<reference evidence="3 4" key="1">
    <citation type="journal article" date="2019" name="Environ. Microbiol.">
        <title>Species interactions and distinct microbial communities in high Arctic permafrost affected cryosols are associated with the CH4 and CO2 gas fluxes.</title>
        <authorList>
            <person name="Altshuler I."/>
            <person name="Hamel J."/>
            <person name="Turney S."/>
            <person name="Magnuson E."/>
            <person name="Levesque R."/>
            <person name="Greer C."/>
            <person name="Whyte L.G."/>
        </authorList>
    </citation>
    <scope>NUCLEOTIDE SEQUENCE [LARGE SCALE GENOMIC DNA]</scope>
    <source>
        <strain evidence="3 4">E4</strain>
    </source>
</reference>